<proteinExistence type="predicted"/>
<name>A0ACD3BD69_9AGAR</name>
<evidence type="ECO:0000313" key="2">
    <source>
        <dbReference type="Proteomes" id="UP000308600"/>
    </source>
</evidence>
<sequence>MSSSTSSSLYHTLGVRTTATRDEIKKAYRIKALETHPDKLDPGVSERAKDRARARFQRVHEAFQILNDPEKRQAYDKEHLRSSTSRRPEKPLDRNVTTCEEDSGKVESKQERPRVDHPPRPRIAPTTRQPRPQSQVPTASELHSIPVSTSDRTTAPSARGREPQVQELPMVPQLINEAEKYEEFVDSILKAVVAANPEWEERKRKVMQLKMERESRNNTPQQALRSQ</sequence>
<evidence type="ECO:0000313" key="1">
    <source>
        <dbReference type="EMBL" id="TFK74947.1"/>
    </source>
</evidence>
<accession>A0ACD3BD69</accession>
<reference evidence="1 2" key="1">
    <citation type="journal article" date="2019" name="Nat. Ecol. Evol.">
        <title>Megaphylogeny resolves global patterns of mushroom evolution.</title>
        <authorList>
            <person name="Varga T."/>
            <person name="Krizsan K."/>
            <person name="Foldi C."/>
            <person name="Dima B."/>
            <person name="Sanchez-Garcia M."/>
            <person name="Sanchez-Ramirez S."/>
            <person name="Szollosi G.J."/>
            <person name="Szarkandi J.G."/>
            <person name="Papp V."/>
            <person name="Albert L."/>
            <person name="Andreopoulos W."/>
            <person name="Angelini C."/>
            <person name="Antonin V."/>
            <person name="Barry K.W."/>
            <person name="Bougher N.L."/>
            <person name="Buchanan P."/>
            <person name="Buyck B."/>
            <person name="Bense V."/>
            <person name="Catcheside P."/>
            <person name="Chovatia M."/>
            <person name="Cooper J."/>
            <person name="Damon W."/>
            <person name="Desjardin D."/>
            <person name="Finy P."/>
            <person name="Geml J."/>
            <person name="Haridas S."/>
            <person name="Hughes K."/>
            <person name="Justo A."/>
            <person name="Karasinski D."/>
            <person name="Kautmanova I."/>
            <person name="Kiss B."/>
            <person name="Kocsube S."/>
            <person name="Kotiranta H."/>
            <person name="LaButti K.M."/>
            <person name="Lechner B.E."/>
            <person name="Liimatainen K."/>
            <person name="Lipzen A."/>
            <person name="Lukacs Z."/>
            <person name="Mihaltcheva S."/>
            <person name="Morgado L.N."/>
            <person name="Niskanen T."/>
            <person name="Noordeloos M.E."/>
            <person name="Ohm R.A."/>
            <person name="Ortiz-Santana B."/>
            <person name="Ovrebo C."/>
            <person name="Racz N."/>
            <person name="Riley R."/>
            <person name="Savchenko A."/>
            <person name="Shiryaev A."/>
            <person name="Soop K."/>
            <person name="Spirin V."/>
            <person name="Szebenyi C."/>
            <person name="Tomsovsky M."/>
            <person name="Tulloss R.E."/>
            <person name="Uehling J."/>
            <person name="Grigoriev I.V."/>
            <person name="Vagvolgyi C."/>
            <person name="Papp T."/>
            <person name="Martin F.M."/>
            <person name="Miettinen O."/>
            <person name="Hibbett D.S."/>
            <person name="Nagy L.G."/>
        </authorList>
    </citation>
    <scope>NUCLEOTIDE SEQUENCE [LARGE SCALE GENOMIC DNA]</scope>
    <source>
        <strain evidence="1 2">NL-1719</strain>
    </source>
</reference>
<dbReference type="Proteomes" id="UP000308600">
    <property type="component" value="Unassembled WGS sequence"/>
</dbReference>
<organism evidence="1 2">
    <name type="scientific">Pluteus cervinus</name>
    <dbReference type="NCBI Taxonomy" id="181527"/>
    <lineage>
        <taxon>Eukaryota</taxon>
        <taxon>Fungi</taxon>
        <taxon>Dikarya</taxon>
        <taxon>Basidiomycota</taxon>
        <taxon>Agaricomycotina</taxon>
        <taxon>Agaricomycetes</taxon>
        <taxon>Agaricomycetidae</taxon>
        <taxon>Agaricales</taxon>
        <taxon>Pluteineae</taxon>
        <taxon>Pluteaceae</taxon>
        <taxon>Pluteus</taxon>
    </lineage>
</organism>
<protein>
    <submittedName>
        <fullName evidence="1">DnaJ-domain-containing protein</fullName>
    </submittedName>
</protein>
<dbReference type="EMBL" id="ML208265">
    <property type="protein sequence ID" value="TFK74947.1"/>
    <property type="molecule type" value="Genomic_DNA"/>
</dbReference>
<keyword evidence="2" id="KW-1185">Reference proteome</keyword>
<gene>
    <name evidence="1" type="ORF">BDN72DRAFT_600661</name>
</gene>